<proteinExistence type="predicted"/>
<reference evidence="4 5" key="1">
    <citation type="submission" date="2020-04" db="EMBL/GenBank/DDBJ databases">
        <title>Molecular characterization of pseudomonads from Agaricus bisporus reveal novel blotch 2 pathogens in Western Europe.</title>
        <authorList>
            <person name="Taparia T."/>
            <person name="Krijger M."/>
            <person name="Haynes E."/>
            <person name="Elpinstone J.G."/>
            <person name="Noble R."/>
            <person name="Van Der Wolf J."/>
        </authorList>
    </citation>
    <scope>NUCLEOTIDE SEQUENCE [LARGE SCALE GENOMIC DNA]</scope>
    <source>
        <strain evidence="3 5">K6002</strain>
        <strain evidence="2 4">K7002</strain>
    </source>
</reference>
<evidence type="ECO:0000256" key="1">
    <source>
        <dbReference type="SAM" id="MobiDB-lite"/>
    </source>
</evidence>
<evidence type="ECO:0000313" key="5">
    <source>
        <dbReference type="Proteomes" id="UP000590218"/>
    </source>
</evidence>
<gene>
    <name evidence="2" type="ORF">HX788_04905</name>
    <name evidence="3" type="ORF">HX795_14220</name>
</gene>
<dbReference type="AlphaFoldDB" id="A0A7Y8BAA9"/>
<dbReference type="EMBL" id="JACARL010000076">
    <property type="protein sequence ID" value="NWE83261.1"/>
    <property type="molecule type" value="Genomic_DNA"/>
</dbReference>
<accession>A0A7Y8BAA9</accession>
<dbReference type="Proteomes" id="UP000563268">
    <property type="component" value="Unassembled WGS sequence"/>
</dbReference>
<sequence>MAITLYVGGKSVYSKKAKPVDEYVLDPVFEAAAIASEYHQSHLRDFLNDREHERAEKKDKLAKQARERSSCA</sequence>
<comment type="caution">
    <text evidence="2">The sequence shown here is derived from an EMBL/GenBank/DDBJ whole genome shotgun (WGS) entry which is preliminary data.</text>
</comment>
<evidence type="ECO:0000313" key="4">
    <source>
        <dbReference type="Proteomes" id="UP000563268"/>
    </source>
</evidence>
<organism evidence="2 4">
    <name type="scientific">Pseudomonas edaphica</name>
    <dbReference type="NCBI Taxonomy" id="2006980"/>
    <lineage>
        <taxon>Bacteria</taxon>
        <taxon>Pseudomonadati</taxon>
        <taxon>Pseudomonadota</taxon>
        <taxon>Gammaproteobacteria</taxon>
        <taxon>Pseudomonadales</taxon>
        <taxon>Pseudomonadaceae</taxon>
        <taxon>Pseudomonas</taxon>
    </lineage>
</organism>
<protein>
    <submittedName>
        <fullName evidence="2">Uncharacterized protein</fullName>
    </submittedName>
</protein>
<name>A0A7Y8BAA9_9PSED</name>
<feature type="region of interest" description="Disordered" evidence="1">
    <location>
        <begin position="49"/>
        <end position="72"/>
    </location>
</feature>
<evidence type="ECO:0000313" key="2">
    <source>
        <dbReference type="EMBL" id="NWE06424.1"/>
    </source>
</evidence>
<dbReference type="EMBL" id="JACARM010000011">
    <property type="protein sequence ID" value="NWE06424.1"/>
    <property type="molecule type" value="Genomic_DNA"/>
</dbReference>
<dbReference type="RefSeq" id="WP_176992459.1">
    <property type="nucleotide sequence ID" value="NZ_JACARL010000076.1"/>
</dbReference>
<dbReference type="Proteomes" id="UP000590218">
    <property type="component" value="Unassembled WGS sequence"/>
</dbReference>
<evidence type="ECO:0000313" key="3">
    <source>
        <dbReference type="EMBL" id="NWE83261.1"/>
    </source>
</evidence>